<dbReference type="Proteomes" id="UP001297422">
    <property type="component" value="Unassembled WGS sequence"/>
</dbReference>
<protein>
    <submittedName>
        <fullName evidence="1">Uncharacterized protein</fullName>
    </submittedName>
</protein>
<comment type="caution">
    <text evidence="1">The sequence shown here is derived from an EMBL/GenBank/DDBJ whole genome shotgun (WGS) entry which is preliminary data.</text>
</comment>
<dbReference type="AlphaFoldDB" id="A0AAJ1B1V6"/>
<accession>A0AAJ1B1V6</accession>
<gene>
    <name evidence="1" type="ORF">LIQ10_16690</name>
</gene>
<organism evidence="1 2">
    <name type="scientific">Mediterraneibacter gnavus</name>
    <name type="common">Ruminococcus gnavus</name>
    <dbReference type="NCBI Taxonomy" id="33038"/>
    <lineage>
        <taxon>Bacteria</taxon>
        <taxon>Bacillati</taxon>
        <taxon>Bacillota</taxon>
        <taxon>Clostridia</taxon>
        <taxon>Lachnospirales</taxon>
        <taxon>Lachnospiraceae</taxon>
        <taxon>Mediterraneibacter</taxon>
    </lineage>
</organism>
<name>A0AAJ1B1V6_MEDGN</name>
<evidence type="ECO:0000313" key="2">
    <source>
        <dbReference type="Proteomes" id="UP001297422"/>
    </source>
</evidence>
<sequence length="258" mass="30286">MTIWYKNFIVVENRDKELELTISICDAPKQRDSVSSMDTDLDSIKEDFQNGFDDVIENLVNAKVYPSKEALEDDIKNGKLRLYAEAQYIDSNKCIPWYSRTSVQMVFLSHKEYFENCASAVLYCMDYPSGIRRFEIYGDMTLENSLECRCELSDYDHMHERYKFGDIVKFKYPIYGYSEWIITSVAEPESGTADIYISRLYDVFCGENIIISCEDFEGIHHDDIETVIGTDKETARRAVKELFPWMYIEEYRKEVDLL</sequence>
<proteinExistence type="predicted"/>
<evidence type="ECO:0000313" key="1">
    <source>
        <dbReference type="EMBL" id="MCB5495353.1"/>
    </source>
</evidence>
<reference evidence="1" key="1">
    <citation type="submission" date="2021-10" db="EMBL/GenBank/DDBJ databases">
        <title>Collection of gut derived symbiotic bacterial strains cultured from healthy donors.</title>
        <authorList>
            <person name="Lin H."/>
            <person name="Littmann E."/>
            <person name="Claire K."/>
            <person name="Pamer E."/>
        </authorList>
    </citation>
    <scope>NUCLEOTIDE SEQUENCE</scope>
    <source>
        <strain evidence="1">MSK.23.4</strain>
    </source>
</reference>
<dbReference type="RefSeq" id="WP_173878425.1">
    <property type="nucleotide sequence ID" value="NZ_JAAIMT010000003.1"/>
</dbReference>
<dbReference type="EMBL" id="JAJBNC010000038">
    <property type="protein sequence ID" value="MCB5495353.1"/>
    <property type="molecule type" value="Genomic_DNA"/>
</dbReference>